<dbReference type="SUPFAM" id="SSF46689">
    <property type="entry name" value="Homeodomain-like"/>
    <property type="match status" value="1"/>
</dbReference>
<dbReference type="EMBL" id="JBHMCF010000020">
    <property type="protein sequence ID" value="MFB9472106.1"/>
    <property type="molecule type" value="Genomic_DNA"/>
</dbReference>
<comment type="caution">
    <text evidence="6">The sequence shown here is derived from an EMBL/GenBank/DDBJ whole genome shotgun (WGS) entry which is preliminary data.</text>
</comment>
<keyword evidence="2 4" id="KW-0238">DNA-binding</keyword>
<evidence type="ECO:0000313" key="6">
    <source>
        <dbReference type="EMBL" id="MFB9472106.1"/>
    </source>
</evidence>
<protein>
    <submittedName>
        <fullName evidence="6">TetR/AcrR family transcriptional regulator</fullName>
    </submittedName>
</protein>
<dbReference type="PANTHER" id="PTHR30055:SF234">
    <property type="entry name" value="HTH-TYPE TRANSCRIPTIONAL REGULATOR BETI"/>
    <property type="match status" value="1"/>
</dbReference>
<dbReference type="Pfam" id="PF00440">
    <property type="entry name" value="TetR_N"/>
    <property type="match status" value="1"/>
</dbReference>
<gene>
    <name evidence="6" type="ORF">ACFFR3_21550</name>
</gene>
<evidence type="ECO:0000256" key="3">
    <source>
        <dbReference type="ARBA" id="ARBA00023163"/>
    </source>
</evidence>
<keyword evidence="3" id="KW-0804">Transcription</keyword>
<dbReference type="PRINTS" id="PR00455">
    <property type="entry name" value="HTHTETR"/>
</dbReference>
<accession>A0ABV5NP68</accession>
<evidence type="ECO:0000259" key="5">
    <source>
        <dbReference type="PROSITE" id="PS50977"/>
    </source>
</evidence>
<dbReference type="SUPFAM" id="SSF48498">
    <property type="entry name" value="Tetracyclin repressor-like, C-terminal domain"/>
    <property type="match status" value="1"/>
</dbReference>
<reference evidence="6 7" key="1">
    <citation type="submission" date="2024-09" db="EMBL/GenBank/DDBJ databases">
        <authorList>
            <person name="Sun Q."/>
            <person name="Mori K."/>
        </authorList>
    </citation>
    <scope>NUCLEOTIDE SEQUENCE [LARGE SCALE GENOMIC DNA]</scope>
    <source>
        <strain evidence="6 7">JCM 3324</strain>
    </source>
</reference>
<dbReference type="RefSeq" id="WP_345398412.1">
    <property type="nucleotide sequence ID" value="NZ_BAAAXS010000001.1"/>
</dbReference>
<dbReference type="InterPro" id="IPR050109">
    <property type="entry name" value="HTH-type_TetR-like_transc_reg"/>
</dbReference>
<dbReference type="Proteomes" id="UP001589568">
    <property type="component" value="Unassembled WGS sequence"/>
</dbReference>
<keyword evidence="1" id="KW-0805">Transcription regulation</keyword>
<organism evidence="6 7">
    <name type="scientific">Nonomuraea salmonea</name>
    <dbReference type="NCBI Taxonomy" id="46181"/>
    <lineage>
        <taxon>Bacteria</taxon>
        <taxon>Bacillati</taxon>
        <taxon>Actinomycetota</taxon>
        <taxon>Actinomycetes</taxon>
        <taxon>Streptosporangiales</taxon>
        <taxon>Streptosporangiaceae</taxon>
        <taxon>Nonomuraea</taxon>
    </lineage>
</organism>
<evidence type="ECO:0000256" key="4">
    <source>
        <dbReference type="PROSITE-ProRule" id="PRU00335"/>
    </source>
</evidence>
<dbReference type="InterPro" id="IPR036271">
    <property type="entry name" value="Tet_transcr_reg_TetR-rel_C_sf"/>
</dbReference>
<name>A0ABV5NP68_9ACTN</name>
<feature type="DNA-binding region" description="H-T-H motif" evidence="4">
    <location>
        <begin position="24"/>
        <end position="43"/>
    </location>
</feature>
<keyword evidence="7" id="KW-1185">Reference proteome</keyword>
<evidence type="ECO:0000256" key="1">
    <source>
        <dbReference type="ARBA" id="ARBA00023015"/>
    </source>
</evidence>
<evidence type="ECO:0000256" key="2">
    <source>
        <dbReference type="ARBA" id="ARBA00023125"/>
    </source>
</evidence>
<evidence type="ECO:0000313" key="7">
    <source>
        <dbReference type="Proteomes" id="UP001589568"/>
    </source>
</evidence>
<dbReference type="InterPro" id="IPR009057">
    <property type="entry name" value="Homeodomain-like_sf"/>
</dbReference>
<proteinExistence type="predicted"/>
<dbReference type="Gene3D" id="1.10.10.60">
    <property type="entry name" value="Homeodomain-like"/>
    <property type="match status" value="1"/>
</dbReference>
<dbReference type="PROSITE" id="PS50977">
    <property type="entry name" value="HTH_TETR_2"/>
    <property type="match status" value="1"/>
</dbReference>
<dbReference type="PANTHER" id="PTHR30055">
    <property type="entry name" value="HTH-TYPE TRANSCRIPTIONAL REGULATOR RUTR"/>
    <property type="match status" value="1"/>
</dbReference>
<sequence>MGTRERIIDAAEQAIQEFGISGATTKRIAKQAACSEALLYKHFAGKEELFLAVVIERMPALGPALEELRAAVGRGDLRANLVTFTLAALGFYTRAQGIAGGLLGDPALITGFRALLAERGSGPHVPIQVLAGVLRDEQRAGRVDAALDADAAASMLMGACFHRANLARFVDLPGHGDEEWAAAVVGTLLRR</sequence>
<feature type="domain" description="HTH tetR-type" evidence="5">
    <location>
        <begin position="1"/>
        <end position="61"/>
    </location>
</feature>
<dbReference type="Gene3D" id="1.10.357.10">
    <property type="entry name" value="Tetracycline Repressor, domain 2"/>
    <property type="match status" value="1"/>
</dbReference>
<dbReference type="InterPro" id="IPR001647">
    <property type="entry name" value="HTH_TetR"/>
</dbReference>